<evidence type="ECO:0000313" key="2">
    <source>
        <dbReference type="EMBL" id="BBX89009.1"/>
    </source>
</evidence>
<name>A0ABN5Z7M1_9MYCO</name>
<protein>
    <submittedName>
        <fullName evidence="2">Uncharacterized protein</fullName>
    </submittedName>
</protein>
<organism evidence="2 3">
    <name type="scientific">Mycolicibacterium boenickei</name>
    <dbReference type="NCBI Taxonomy" id="146017"/>
    <lineage>
        <taxon>Bacteria</taxon>
        <taxon>Bacillati</taxon>
        <taxon>Actinomycetota</taxon>
        <taxon>Actinomycetes</taxon>
        <taxon>Mycobacteriales</taxon>
        <taxon>Mycobacteriaceae</taxon>
        <taxon>Mycolicibacterium</taxon>
    </lineage>
</organism>
<proteinExistence type="predicted"/>
<accession>A0ABN5Z7M1</accession>
<reference evidence="2 3" key="1">
    <citation type="journal article" date="2019" name="Emerg. Microbes Infect.">
        <title>Comprehensive subspecies identification of 175 nontuberculous mycobacteria species based on 7547 genomic profiles.</title>
        <authorList>
            <person name="Matsumoto Y."/>
            <person name="Kinjo T."/>
            <person name="Motooka D."/>
            <person name="Nabeya D."/>
            <person name="Jung N."/>
            <person name="Uechi K."/>
            <person name="Horii T."/>
            <person name="Iida T."/>
            <person name="Fujita J."/>
            <person name="Nakamura S."/>
        </authorList>
    </citation>
    <scope>NUCLEOTIDE SEQUENCE [LARGE SCALE GENOMIC DNA]</scope>
    <source>
        <strain evidence="2 3">JCM 15653</strain>
    </source>
</reference>
<sequence length="83" mass="8524">MANDVARAARLAAAMAAEDVPGVGAVIEEAKRADGLVGLALALAARHIQICAEWAMLRGVSCARRGSGVNPSRPEVGSSRRSI</sequence>
<evidence type="ECO:0000313" key="3">
    <source>
        <dbReference type="Proteomes" id="UP000466683"/>
    </source>
</evidence>
<dbReference type="EMBL" id="AP022579">
    <property type="protein sequence ID" value="BBX89009.1"/>
    <property type="molecule type" value="Genomic_DNA"/>
</dbReference>
<dbReference type="Proteomes" id="UP000466683">
    <property type="component" value="Chromosome"/>
</dbReference>
<feature type="region of interest" description="Disordered" evidence="1">
    <location>
        <begin position="64"/>
        <end position="83"/>
    </location>
</feature>
<gene>
    <name evidence="2" type="ORF">MBOE_06580</name>
</gene>
<keyword evidence="3" id="KW-1185">Reference proteome</keyword>
<evidence type="ECO:0000256" key="1">
    <source>
        <dbReference type="SAM" id="MobiDB-lite"/>
    </source>
</evidence>